<feature type="region of interest" description="Disordered" evidence="1">
    <location>
        <begin position="1"/>
        <end position="68"/>
    </location>
</feature>
<gene>
    <name evidence="2" type="ORF">E2C01_051146</name>
</gene>
<organism evidence="2 3">
    <name type="scientific">Portunus trituberculatus</name>
    <name type="common">Swimming crab</name>
    <name type="synonym">Neptunus trituberculatus</name>
    <dbReference type="NCBI Taxonomy" id="210409"/>
    <lineage>
        <taxon>Eukaryota</taxon>
        <taxon>Metazoa</taxon>
        <taxon>Ecdysozoa</taxon>
        <taxon>Arthropoda</taxon>
        <taxon>Crustacea</taxon>
        <taxon>Multicrustacea</taxon>
        <taxon>Malacostraca</taxon>
        <taxon>Eumalacostraca</taxon>
        <taxon>Eucarida</taxon>
        <taxon>Decapoda</taxon>
        <taxon>Pleocyemata</taxon>
        <taxon>Brachyura</taxon>
        <taxon>Eubrachyura</taxon>
        <taxon>Portunoidea</taxon>
        <taxon>Portunidae</taxon>
        <taxon>Portuninae</taxon>
        <taxon>Portunus</taxon>
    </lineage>
</organism>
<evidence type="ECO:0000313" key="2">
    <source>
        <dbReference type="EMBL" id="MPC57171.1"/>
    </source>
</evidence>
<protein>
    <submittedName>
        <fullName evidence="2">Uncharacterized protein</fullName>
    </submittedName>
</protein>
<accession>A0A5B7GAT3</accession>
<dbReference type="AlphaFoldDB" id="A0A5B7GAT3"/>
<dbReference type="EMBL" id="VSRR010014558">
    <property type="protein sequence ID" value="MPC57171.1"/>
    <property type="molecule type" value="Genomic_DNA"/>
</dbReference>
<comment type="caution">
    <text evidence="2">The sequence shown here is derived from an EMBL/GenBank/DDBJ whole genome shotgun (WGS) entry which is preliminary data.</text>
</comment>
<dbReference type="Proteomes" id="UP000324222">
    <property type="component" value="Unassembled WGS sequence"/>
</dbReference>
<feature type="compositionally biased region" description="Polar residues" evidence="1">
    <location>
        <begin position="54"/>
        <end position="66"/>
    </location>
</feature>
<reference evidence="2" key="1">
    <citation type="submission" date="2019-05" db="EMBL/GenBank/DDBJ databases">
        <title>Another draft genome of Portunus trituberculatus and its Hox gene families provides insights of decapod evolution.</title>
        <authorList>
            <person name="Jeong J.-H."/>
            <person name="Song I."/>
            <person name="Kim S."/>
            <person name="Choi T."/>
            <person name="Kim D."/>
            <person name="Ryu S."/>
            <person name="Kim W."/>
        </authorList>
    </citation>
    <scope>NUCLEOTIDE SEQUENCE [LARGE SCALE GENOMIC DNA]</scope>
    <source>
        <tissue evidence="2">Muscle</tissue>
    </source>
</reference>
<proteinExistence type="predicted"/>
<sequence length="99" mass="11525">MESGTLRRIGRGKMEEGKDMPTGAKETNEAKKDDSKKRKRGREERKRRQEWKGQGNSERIEQQQNKWKQRLPIDLTKDAASPLDEIAFLLTVRFKPALS</sequence>
<feature type="compositionally biased region" description="Basic and acidic residues" evidence="1">
    <location>
        <begin position="26"/>
        <end position="51"/>
    </location>
</feature>
<keyword evidence="3" id="KW-1185">Reference proteome</keyword>
<name>A0A5B7GAT3_PORTR</name>
<evidence type="ECO:0000313" key="3">
    <source>
        <dbReference type="Proteomes" id="UP000324222"/>
    </source>
</evidence>
<evidence type="ECO:0000256" key="1">
    <source>
        <dbReference type="SAM" id="MobiDB-lite"/>
    </source>
</evidence>